<dbReference type="EMBL" id="LKEF01000034">
    <property type="protein sequence ID" value="KTB61433.1"/>
    <property type="molecule type" value="Genomic_DNA"/>
</dbReference>
<dbReference type="RefSeq" id="WP_058421354.1">
    <property type="nucleotide sequence ID" value="NZ_LKEF01000034.1"/>
</dbReference>
<organism evidence="2 3">
    <name type="scientific">Pseudomonas fluorescens ICMP 11288</name>
    <dbReference type="NCBI Taxonomy" id="1198309"/>
    <lineage>
        <taxon>Bacteria</taxon>
        <taxon>Pseudomonadati</taxon>
        <taxon>Pseudomonadota</taxon>
        <taxon>Gammaproteobacteria</taxon>
        <taxon>Pseudomonadales</taxon>
        <taxon>Pseudomonadaceae</taxon>
        <taxon>Pseudomonas</taxon>
    </lineage>
</organism>
<feature type="signal peptide" evidence="1">
    <location>
        <begin position="1"/>
        <end position="23"/>
    </location>
</feature>
<evidence type="ECO:0000256" key="1">
    <source>
        <dbReference type="SAM" id="SignalP"/>
    </source>
</evidence>
<accession>A0A0W0HK56</accession>
<proteinExistence type="predicted"/>
<gene>
    <name evidence="2" type="ORF">AO063_19260</name>
</gene>
<dbReference type="Proteomes" id="UP000054197">
    <property type="component" value="Unassembled WGS sequence"/>
</dbReference>
<comment type="caution">
    <text evidence="2">The sequence shown here is derived from an EMBL/GenBank/DDBJ whole genome shotgun (WGS) entry which is preliminary data.</text>
</comment>
<reference evidence="2 3" key="1">
    <citation type="submission" date="2015-09" db="EMBL/GenBank/DDBJ databases">
        <title>Genome sequence of ICMP 11288.</title>
        <authorList>
            <person name="Visnovsky S."/>
            <person name="Lu A."/>
            <person name="Panda P."/>
            <person name="Pitman A."/>
        </authorList>
    </citation>
    <scope>NUCLEOTIDE SEQUENCE [LARGE SCALE GENOMIC DNA]</scope>
    <source>
        <strain evidence="2 3">ICMP 11288</strain>
    </source>
</reference>
<dbReference type="AlphaFoldDB" id="A0A0W0HK56"/>
<protein>
    <submittedName>
        <fullName evidence="2">Uncharacterized protein</fullName>
    </submittedName>
</protein>
<evidence type="ECO:0000313" key="3">
    <source>
        <dbReference type="Proteomes" id="UP000054197"/>
    </source>
</evidence>
<feature type="chain" id="PRO_5006903508" evidence="1">
    <location>
        <begin position="24"/>
        <end position="200"/>
    </location>
</feature>
<name>A0A0W0HK56_PSEFL</name>
<evidence type="ECO:0000313" key="2">
    <source>
        <dbReference type="EMBL" id="KTB61433.1"/>
    </source>
</evidence>
<sequence length="200" mass="21364">MQPVAFTLLAALFIPSLTVYAHAGDDVIITPAHPVWLLERLDVDSPMLTTARTFGDSAYNDFHTKASLEISCHPGNPTAGLALQITPETLGLDIEPFHGKDARTNGPLRITTGARTAIELSVSGVWTYAGSFQLGTVFAFSTQVPRDELAYWASDASRGQTLKLWLAPAMAGGKSLTATFTLPANNSGLKRVIQPCLGSH</sequence>
<keyword evidence="1" id="KW-0732">Signal</keyword>